<feature type="chain" id="PRO_5026318958" evidence="2">
    <location>
        <begin position="19"/>
        <end position="118"/>
    </location>
</feature>
<sequence length="118" mass="11390">MGLVVCLLLLQLVVPGFAGDGRSAVAVTAAADATQSHAASGARAEGAEEPCPCEKEPSGRQLAARTPRAAGAAGVSPAVTGAAVVGQGRTHLCAAGTGPGAGAVRSAPSAARLQTFRC</sequence>
<feature type="signal peptide" evidence="2">
    <location>
        <begin position="1"/>
        <end position="18"/>
    </location>
</feature>
<dbReference type="Proteomes" id="UP000495940">
    <property type="component" value="Chromosome"/>
</dbReference>
<name>A0A6G5R7L1_9ACTN</name>
<gene>
    <name evidence="3" type="ORF">CEB94_02100</name>
</gene>
<evidence type="ECO:0000313" key="4">
    <source>
        <dbReference type="Proteomes" id="UP000495940"/>
    </source>
</evidence>
<dbReference type="AlphaFoldDB" id="A0A6G5R7L1"/>
<feature type="region of interest" description="Disordered" evidence="1">
    <location>
        <begin position="36"/>
        <end position="70"/>
    </location>
</feature>
<proteinExistence type="predicted"/>
<organism evidence="3 4">
    <name type="scientific">Streptomyces hawaiiensis</name>
    <dbReference type="NCBI Taxonomy" id="67305"/>
    <lineage>
        <taxon>Bacteria</taxon>
        <taxon>Bacillati</taxon>
        <taxon>Actinomycetota</taxon>
        <taxon>Actinomycetes</taxon>
        <taxon>Kitasatosporales</taxon>
        <taxon>Streptomycetaceae</taxon>
        <taxon>Streptomyces</taxon>
    </lineage>
</organism>
<reference evidence="3 4" key="1">
    <citation type="submission" date="2017-06" db="EMBL/GenBank/DDBJ databases">
        <title>Complete Genome Sequence of Streptomyces hawaiiensis NRRL 15010 and insights into acyldepsipeptides biosynthesis.</title>
        <authorList>
            <person name="Mariita R.M."/>
            <person name="Sello J.K."/>
        </authorList>
    </citation>
    <scope>NUCLEOTIDE SEQUENCE [LARGE SCALE GENOMIC DNA]</scope>
    <source>
        <strain evidence="3 4">ATCC 12236</strain>
    </source>
</reference>
<dbReference type="KEGG" id="shaw:CEB94_02100"/>
<evidence type="ECO:0000256" key="2">
    <source>
        <dbReference type="SAM" id="SignalP"/>
    </source>
</evidence>
<dbReference type="EMBL" id="CP021978">
    <property type="protein sequence ID" value="QCD53801.1"/>
    <property type="molecule type" value="Genomic_DNA"/>
</dbReference>
<keyword evidence="2" id="KW-0732">Signal</keyword>
<evidence type="ECO:0000313" key="3">
    <source>
        <dbReference type="EMBL" id="QCD53801.1"/>
    </source>
</evidence>
<accession>A0A6G5R7L1</accession>
<evidence type="ECO:0000256" key="1">
    <source>
        <dbReference type="SAM" id="MobiDB-lite"/>
    </source>
</evidence>
<keyword evidence="4" id="KW-1185">Reference proteome</keyword>
<protein>
    <submittedName>
        <fullName evidence="3">Uncharacterized protein</fullName>
    </submittedName>
</protein>